<evidence type="ECO:0000313" key="2">
    <source>
        <dbReference type="EMBL" id="QCK13771.1"/>
    </source>
</evidence>
<evidence type="ECO:0000256" key="1">
    <source>
        <dbReference type="SAM" id="SignalP"/>
    </source>
</evidence>
<dbReference type="OrthoDB" id="1121506at2"/>
<reference evidence="2 3" key="1">
    <citation type="submission" date="2018-04" db="EMBL/GenBank/DDBJ databases">
        <title>Complete genome uncultured novel isolate.</title>
        <authorList>
            <person name="Merlino G."/>
        </authorList>
    </citation>
    <scope>NUCLEOTIDE SEQUENCE [LARGE SCALE GENOMIC DNA]</scope>
    <source>
        <strain evidence="3">R1DC9</strain>
    </source>
</reference>
<dbReference type="Proteomes" id="UP000298616">
    <property type="component" value="Chromosome"/>
</dbReference>
<feature type="chain" id="PRO_5020463495" description="DUF4249 domain-containing protein" evidence="1">
    <location>
        <begin position="22"/>
        <end position="124"/>
    </location>
</feature>
<accession>A0A4D7JDM4</accession>
<dbReference type="PROSITE" id="PS51257">
    <property type="entry name" value="PROKAR_LIPOPROTEIN"/>
    <property type="match status" value="1"/>
</dbReference>
<protein>
    <recommendedName>
        <fullName evidence="4">DUF4249 domain-containing protein</fullName>
    </recommendedName>
</protein>
<gene>
    <name evidence="2" type="ORF">DCC35_02860</name>
</gene>
<proteinExistence type="predicted"/>
<name>A0A4D7JDM4_9BACT</name>
<sequence length="124" mass="14416">MNSLKVKFTLSILVSSLIVFGCDDLIVPDISDEEINFLSPVKDTVNTSELFIWLEYNQKDIDKVSIQIVRPSFSQLEDLMYDTLVSSEKSYYALPANDNYEIRVRGLNSAYQTEYYYKKVYINE</sequence>
<feature type="signal peptide" evidence="1">
    <location>
        <begin position="1"/>
        <end position="21"/>
    </location>
</feature>
<keyword evidence="1" id="KW-0732">Signal</keyword>
<dbReference type="AlphaFoldDB" id="A0A4D7JDM4"/>
<organism evidence="2 3">
    <name type="scientific">Mangrovivirga cuniculi</name>
    <dbReference type="NCBI Taxonomy" id="2715131"/>
    <lineage>
        <taxon>Bacteria</taxon>
        <taxon>Pseudomonadati</taxon>
        <taxon>Bacteroidota</taxon>
        <taxon>Cytophagia</taxon>
        <taxon>Cytophagales</taxon>
        <taxon>Mangrovivirgaceae</taxon>
        <taxon>Mangrovivirga</taxon>
    </lineage>
</organism>
<dbReference type="KEGG" id="fpf:DCC35_02860"/>
<keyword evidence="3" id="KW-1185">Reference proteome</keyword>
<evidence type="ECO:0008006" key="4">
    <source>
        <dbReference type="Google" id="ProtNLM"/>
    </source>
</evidence>
<dbReference type="EMBL" id="CP028923">
    <property type="protein sequence ID" value="QCK13771.1"/>
    <property type="molecule type" value="Genomic_DNA"/>
</dbReference>
<evidence type="ECO:0000313" key="3">
    <source>
        <dbReference type="Proteomes" id="UP000298616"/>
    </source>
</evidence>